<reference evidence="4 5" key="1">
    <citation type="submission" date="2017-11" db="EMBL/GenBank/DDBJ databases">
        <title>Isolation and Characterization of Family Methanocellaceae Species from Potential Methane Hydrate Area Offshore Southwestern Taiwan.</title>
        <authorList>
            <person name="Zhang W.-L."/>
            <person name="Chen W.-C."/>
            <person name="Lai M.-C."/>
            <person name="Chen S.-C."/>
        </authorList>
    </citation>
    <scope>NUCLEOTIDE SEQUENCE [LARGE SCALE GENOMIC DNA]</scope>
    <source>
        <strain evidence="4 5">CWC-04</strain>
    </source>
</reference>
<dbReference type="InterPro" id="IPR036331">
    <property type="entry name" value="Chagasin-like_sf"/>
</dbReference>
<name>A0AAP2W4S0_9EURY</name>
<sequence>MNQRKYFLLTMITIILFFVLISGCTEEKAVIKTFNESNSGETVNIENGEIFHIQLFENPSTGYSWNMTYTEGLELMSDEYTQSNTTEQIVGAGGTHDWEFKAIKTGEQQIKGIYHRPWEGINESINYTTFELIVKVA</sequence>
<dbReference type="SUPFAM" id="SSF141066">
    <property type="entry name" value="ICP-like"/>
    <property type="match status" value="1"/>
</dbReference>
<keyword evidence="1" id="KW-0646">Protease inhibitor</keyword>
<dbReference type="PROSITE" id="PS51257">
    <property type="entry name" value="PROKAR_LIPOPROTEIN"/>
    <property type="match status" value="1"/>
</dbReference>
<dbReference type="AlphaFoldDB" id="A0AAP2W4S0"/>
<feature type="domain" description="Proteinase inhibitor I42 chagasin" evidence="3">
    <location>
        <begin position="44"/>
        <end position="130"/>
    </location>
</feature>
<organism evidence="4 5">
    <name type="scientific">Methanooceanicella nereidis</name>
    <dbReference type="NCBI Taxonomy" id="2052831"/>
    <lineage>
        <taxon>Archaea</taxon>
        <taxon>Methanobacteriati</taxon>
        <taxon>Methanobacteriota</taxon>
        <taxon>Stenosarchaea group</taxon>
        <taxon>Methanomicrobia</taxon>
        <taxon>Methanocellales</taxon>
        <taxon>Methanocellaceae</taxon>
        <taxon>Methanooceanicella</taxon>
    </lineage>
</organism>
<dbReference type="GO" id="GO:0004869">
    <property type="term" value="F:cysteine-type endopeptidase inhibitor activity"/>
    <property type="evidence" value="ECO:0007669"/>
    <property type="project" value="UniProtKB-KW"/>
</dbReference>
<gene>
    <name evidence="4" type="ORF">CUJ83_00940</name>
</gene>
<evidence type="ECO:0000256" key="1">
    <source>
        <dbReference type="ARBA" id="ARBA00022690"/>
    </source>
</evidence>
<protein>
    <submittedName>
        <fullName evidence="4">Proteinase inhibitor</fullName>
    </submittedName>
</protein>
<keyword evidence="2" id="KW-0789">Thiol protease inhibitor</keyword>
<evidence type="ECO:0000256" key="2">
    <source>
        <dbReference type="ARBA" id="ARBA00022704"/>
    </source>
</evidence>
<evidence type="ECO:0000259" key="3">
    <source>
        <dbReference type="Pfam" id="PF09394"/>
    </source>
</evidence>
<evidence type="ECO:0000313" key="4">
    <source>
        <dbReference type="EMBL" id="MCD1293562.1"/>
    </source>
</evidence>
<dbReference type="Pfam" id="PF09394">
    <property type="entry name" value="Inhibitor_I42"/>
    <property type="match status" value="1"/>
</dbReference>
<dbReference type="EMBL" id="PGCK01000001">
    <property type="protein sequence ID" value="MCD1293562.1"/>
    <property type="molecule type" value="Genomic_DNA"/>
</dbReference>
<accession>A0AAP2W4S0</accession>
<dbReference type="Proteomes" id="UP001320159">
    <property type="component" value="Unassembled WGS sequence"/>
</dbReference>
<dbReference type="Gene3D" id="2.60.40.2020">
    <property type="match status" value="1"/>
</dbReference>
<dbReference type="PANTHER" id="PTHR36530">
    <property type="entry name" value="INHIBITOR OF CYSTEINE PEPTIDASE"/>
    <property type="match status" value="1"/>
</dbReference>
<comment type="caution">
    <text evidence="4">The sequence shown here is derived from an EMBL/GenBank/DDBJ whole genome shotgun (WGS) entry which is preliminary data.</text>
</comment>
<evidence type="ECO:0000313" key="5">
    <source>
        <dbReference type="Proteomes" id="UP001320159"/>
    </source>
</evidence>
<dbReference type="PANTHER" id="PTHR36530:SF1">
    <property type="entry name" value="AMOEBIASIN-1"/>
    <property type="match status" value="1"/>
</dbReference>
<keyword evidence="5" id="KW-1185">Reference proteome</keyword>
<proteinExistence type="predicted"/>
<dbReference type="InterPro" id="IPR052781">
    <property type="entry name" value="Cys_protease_inhibitor_I42"/>
</dbReference>
<dbReference type="RefSeq" id="WP_230739538.1">
    <property type="nucleotide sequence ID" value="NZ_PGCK01000001.1"/>
</dbReference>
<dbReference type="InterPro" id="IPR018990">
    <property type="entry name" value="Prot_inh_I42_chagasin"/>
</dbReference>